<proteinExistence type="predicted"/>
<feature type="transmembrane region" description="Helical" evidence="1">
    <location>
        <begin position="14"/>
        <end position="31"/>
    </location>
</feature>
<sequence length="247" mass="28151">MLALHKIFRSNKPLAWFGFLNFSCFFIFLILSLMDHRELLGLNVWVKPMKFAISIGVFSWTMAWLLRYLPQVKKAKIISWVIVVMMSLELSIIALQSGRGVTSHFNVYNFLDLMLFNTMGYAIVMNTLMVAWALLLFRNVKTLKAGYKLGIQLGMLIFVLASLQGFVMVGQMSHTVGAPDGQEGIFFLNWAKKYGDLRIAHFLGLHALQLLPLFAWYFSAEKKLNVWIFALGYFILSVGALAMAYLI</sequence>
<comment type="caution">
    <text evidence="2">The sequence shown here is derived from an EMBL/GenBank/DDBJ whole genome shotgun (WGS) entry which is preliminary data.</text>
</comment>
<dbReference type="OrthoDB" id="343560at2"/>
<feature type="transmembrane region" description="Helical" evidence="1">
    <location>
        <begin position="115"/>
        <end position="137"/>
    </location>
</feature>
<organism evidence="2 3">
    <name type="scientific">Indibacter alkaliphilus (strain CCUG 57479 / KCTC 22604 / LW1)</name>
    <dbReference type="NCBI Taxonomy" id="1189612"/>
    <lineage>
        <taxon>Bacteria</taxon>
        <taxon>Pseudomonadati</taxon>
        <taxon>Bacteroidota</taxon>
        <taxon>Cytophagia</taxon>
        <taxon>Cytophagales</taxon>
        <taxon>Cyclobacteriaceae</taxon>
    </lineage>
</organism>
<accession>S2DA69</accession>
<feature type="transmembrane region" description="Helical" evidence="1">
    <location>
        <begin position="77"/>
        <end position="95"/>
    </location>
</feature>
<dbReference type="STRING" id="1189612.A33Q_2685"/>
<feature type="transmembrane region" description="Helical" evidence="1">
    <location>
        <begin position="226"/>
        <end position="246"/>
    </location>
</feature>
<keyword evidence="1" id="KW-1133">Transmembrane helix</keyword>
<evidence type="ECO:0000313" key="2">
    <source>
        <dbReference type="EMBL" id="EOZ96092.1"/>
    </source>
</evidence>
<feature type="transmembrane region" description="Helical" evidence="1">
    <location>
        <begin position="149"/>
        <end position="169"/>
    </location>
</feature>
<dbReference type="EMBL" id="ALWO02000036">
    <property type="protein sequence ID" value="EOZ96092.1"/>
    <property type="molecule type" value="Genomic_DNA"/>
</dbReference>
<protein>
    <submittedName>
        <fullName evidence="2">Uncharacterized protein</fullName>
    </submittedName>
</protein>
<name>S2DA69_INDAL</name>
<keyword evidence="3" id="KW-1185">Reference proteome</keyword>
<keyword evidence="1" id="KW-0812">Transmembrane</keyword>
<reference evidence="2 3" key="1">
    <citation type="journal article" date="2013" name="Genome Announc.">
        <title>Draft Genome Sequence of Indibacter alkaliphilus Strain LW1T, Isolated from Lonar Lake, a Haloalkaline Lake in the Buldana District of Maharashtra, India.</title>
        <authorList>
            <person name="Singh A."/>
            <person name="Kumar Jangir P."/>
            <person name="Sharma R."/>
            <person name="Singh A."/>
            <person name="Kumar Pinnaka A."/>
            <person name="Shivaji S."/>
        </authorList>
    </citation>
    <scope>NUCLEOTIDE SEQUENCE [LARGE SCALE GENOMIC DNA]</scope>
    <source>
        <strain evidence="3">CCUG 57479 / KCTC 22604 / LW1</strain>
    </source>
</reference>
<gene>
    <name evidence="2" type="ORF">A33Q_2685</name>
</gene>
<evidence type="ECO:0000313" key="3">
    <source>
        <dbReference type="Proteomes" id="UP000006073"/>
    </source>
</evidence>
<dbReference type="eggNOG" id="ENOG502ZC42">
    <property type="taxonomic scope" value="Bacteria"/>
</dbReference>
<keyword evidence="1" id="KW-0472">Membrane</keyword>
<dbReference type="Proteomes" id="UP000006073">
    <property type="component" value="Unassembled WGS sequence"/>
</dbReference>
<evidence type="ECO:0000256" key="1">
    <source>
        <dbReference type="SAM" id="Phobius"/>
    </source>
</evidence>
<dbReference type="AlphaFoldDB" id="S2DA69"/>
<feature type="transmembrane region" description="Helical" evidence="1">
    <location>
        <begin position="199"/>
        <end position="219"/>
    </location>
</feature>
<feature type="transmembrane region" description="Helical" evidence="1">
    <location>
        <begin position="51"/>
        <end position="70"/>
    </location>
</feature>